<dbReference type="Proteomes" id="UP000003233">
    <property type="component" value="Unassembled WGS sequence"/>
</dbReference>
<sequence length="86" mass="10325">MYFKKEIDLAKRSIHVSRAISKLPGRSAELEETARILANRYTQYDVKETLKNMYRYNREIPDIKKKLIADTIKFFNSRMKKERRLG</sequence>
<proteinExistence type="predicted"/>
<organism evidence="1 2">
    <name type="scientific">Fusobacterium ulcerans 12-1B</name>
    <dbReference type="NCBI Taxonomy" id="457404"/>
    <lineage>
        <taxon>Bacteria</taxon>
        <taxon>Fusobacteriati</taxon>
        <taxon>Fusobacteriota</taxon>
        <taxon>Fusobacteriia</taxon>
        <taxon>Fusobacteriales</taxon>
        <taxon>Fusobacteriaceae</taxon>
        <taxon>Fusobacterium</taxon>
    </lineage>
</organism>
<accession>H1PPI0</accession>
<dbReference type="EMBL" id="AGWJ02000004">
    <property type="protein sequence ID" value="EHO84504.1"/>
    <property type="molecule type" value="Genomic_DNA"/>
</dbReference>
<dbReference type="BioCyc" id="FSP457404-HMP:GTSQ-324-MONOMER"/>
<evidence type="ECO:0000313" key="2">
    <source>
        <dbReference type="Proteomes" id="UP000003233"/>
    </source>
</evidence>
<dbReference type="HOGENOM" id="CLU_2649565_0_0_0"/>
<reference evidence="1 2" key="1">
    <citation type="submission" date="2012-07" db="EMBL/GenBank/DDBJ databases">
        <title>The Genome Sequence of Fusobacterium ulcerans 12_1B.</title>
        <authorList>
            <consortium name="The Broad Institute Genome Sequencing Platform"/>
            <person name="Earl A."/>
            <person name="Ward D."/>
            <person name="Feldgarden M."/>
            <person name="Gevers D."/>
            <person name="Strauss J."/>
            <person name="Ambrose C.E."/>
            <person name="Allen-Vercoe E."/>
            <person name="Walker B."/>
            <person name="Young S.K."/>
            <person name="Zeng Q."/>
            <person name="Gargeya S."/>
            <person name="Fitzgerald M."/>
            <person name="Haas B."/>
            <person name="Abouelleil A."/>
            <person name="Alvarado L."/>
            <person name="Arachchi H.M."/>
            <person name="Berlin A.M."/>
            <person name="Chapman S.B."/>
            <person name="Goldberg J."/>
            <person name="Griggs A."/>
            <person name="Gujja S."/>
            <person name="Hansen M."/>
            <person name="Howarth C."/>
            <person name="Imamovic A."/>
            <person name="Larimer J."/>
            <person name="McCowen C."/>
            <person name="Montmayeur A."/>
            <person name="Murphy C."/>
            <person name="Neiman D."/>
            <person name="Pearson M."/>
            <person name="Priest M."/>
            <person name="Roberts A."/>
            <person name="Saif S."/>
            <person name="Shea T."/>
            <person name="Sisk P."/>
            <person name="Sykes S."/>
            <person name="Wortman J."/>
            <person name="Nusbaum C."/>
            <person name="Birren B."/>
        </authorList>
    </citation>
    <scope>NUCLEOTIDE SEQUENCE [LARGE SCALE GENOMIC DNA]</scope>
    <source>
        <strain evidence="1 2">12_1B</strain>
    </source>
</reference>
<evidence type="ECO:0000313" key="1">
    <source>
        <dbReference type="EMBL" id="EHO84504.1"/>
    </source>
</evidence>
<protein>
    <submittedName>
        <fullName evidence="1">Uncharacterized protein</fullName>
    </submittedName>
</protein>
<name>H1PPI0_9FUSO</name>
<dbReference type="AlphaFoldDB" id="H1PPI0"/>
<dbReference type="RefSeq" id="WP_008695640.1">
    <property type="nucleotide sequence ID" value="NZ_KE161007.1"/>
</dbReference>
<gene>
    <name evidence="1" type="ORF">HMPREF0402_00323</name>
</gene>
<dbReference type="PATRIC" id="fig|457404.5.peg.924"/>
<keyword evidence="2" id="KW-1185">Reference proteome</keyword>
<comment type="caution">
    <text evidence="1">The sequence shown here is derived from an EMBL/GenBank/DDBJ whole genome shotgun (WGS) entry which is preliminary data.</text>
</comment>